<feature type="signal peptide" evidence="3">
    <location>
        <begin position="1"/>
        <end position="21"/>
    </location>
</feature>
<dbReference type="Pfam" id="PF00188">
    <property type="entry name" value="CAP"/>
    <property type="match status" value="1"/>
</dbReference>
<evidence type="ECO:0000256" key="1">
    <source>
        <dbReference type="ARBA" id="ARBA00004613"/>
    </source>
</evidence>
<evidence type="ECO:0000256" key="2">
    <source>
        <dbReference type="ARBA" id="ARBA00022525"/>
    </source>
</evidence>
<evidence type="ECO:0000256" key="3">
    <source>
        <dbReference type="SAM" id="SignalP"/>
    </source>
</evidence>
<dbReference type="InterPro" id="IPR002413">
    <property type="entry name" value="V5_allergen-like"/>
</dbReference>
<dbReference type="Gene3D" id="3.40.33.10">
    <property type="entry name" value="CAP"/>
    <property type="match status" value="1"/>
</dbReference>
<dbReference type="SMART" id="SM00198">
    <property type="entry name" value="SCP"/>
    <property type="match status" value="1"/>
</dbReference>
<dbReference type="SUPFAM" id="SSF55797">
    <property type="entry name" value="PR-1-like"/>
    <property type="match status" value="1"/>
</dbReference>
<dbReference type="InParanoid" id="A0A6P7GB17"/>
<organism evidence="7">
    <name type="scientific">Diabrotica virgifera virgifera</name>
    <name type="common">western corn rootworm</name>
    <dbReference type="NCBI Taxonomy" id="50390"/>
    <lineage>
        <taxon>Eukaryota</taxon>
        <taxon>Metazoa</taxon>
        <taxon>Ecdysozoa</taxon>
        <taxon>Arthropoda</taxon>
        <taxon>Hexapoda</taxon>
        <taxon>Insecta</taxon>
        <taxon>Pterygota</taxon>
        <taxon>Neoptera</taxon>
        <taxon>Endopterygota</taxon>
        <taxon>Coleoptera</taxon>
        <taxon>Polyphaga</taxon>
        <taxon>Cucujiformia</taxon>
        <taxon>Chrysomeloidea</taxon>
        <taxon>Chrysomelidae</taxon>
        <taxon>Galerucinae</taxon>
        <taxon>Diabroticina</taxon>
        <taxon>Diabroticites</taxon>
        <taxon>Diabrotica</taxon>
    </lineage>
</organism>
<dbReference type="GO" id="GO:0005576">
    <property type="term" value="C:extracellular region"/>
    <property type="evidence" value="ECO:0007669"/>
    <property type="project" value="UniProtKB-SubCell"/>
</dbReference>
<dbReference type="PANTHER" id="PTHR10334">
    <property type="entry name" value="CYSTEINE-RICH SECRETORY PROTEIN-RELATED"/>
    <property type="match status" value="1"/>
</dbReference>
<sequence>MILYIKLTVLIILTISNITYSMLEDYDSLSECKEEWPSCEDQINVMCDSRRCRPPVNRDCRPMEMDDELRNHILKEHNRLRNFLASGEETRGGVVGASNMMVLNYDYDLERSAACTATKCDMYRDRCRRTKRFERVGQNHHRAPTEQSQMQAANTWYLEIIRPALINYPAIFDDWKPFHTVSNFTQVVWAKTTHVGCGRSVSEEAYFLVCSYGPGGNRLSQPVYKKGEPATQCPPKVKRSKKYPNLCGTAHDINVAVHLHPIQNIWLYIFFTFYSFLQF</sequence>
<dbReference type="RefSeq" id="XP_028142028.1">
    <property type="nucleotide sequence ID" value="XM_028286227.1"/>
</dbReference>
<comment type="subcellular location">
    <subcellularLocation>
        <location evidence="1">Secreted</location>
    </subcellularLocation>
</comment>
<dbReference type="AlphaFoldDB" id="A0A6P7GB17"/>
<dbReference type="OrthoDB" id="414826at2759"/>
<proteinExistence type="predicted"/>
<dbReference type="EnsemblMetazoa" id="XM_050655773.1">
    <property type="protein sequence ID" value="XP_050511730.1"/>
    <property type="gene ID" value="LOC126887876"/>
</dbReference>
<evidence type="ECO:0000313" key="5">
    <source>
        <dbReference type="EnsemblMetazoa" id="XP_050511730.1"/>
    </source>
</evidence>
<keyword evidence="6" id="KW-1185">Reference proteome</keyword>
<dbReference type="PRINTS" id="PR00838">
    <property type="entry name" value="V5ALLERGEN"/>
</dbReference>
<dbReference type="InterPro" id="IPR014044">
    <property type="entry name" value="CAP_dom"/>
</dbReference>
<gene>
    <name evidence="7" type="primary">LOC114335936</name>
</gene>
<keyword evidence="2" id="KW-0964">Secreted</keyword>
<dbReference type="Proteomes" id="UP001652700">
    <property type="component" value="Unplaced"/>
</dbReference>
<accession>A0A6P7GB17</accession>
<name>A0A6P7GB17_DIAVI</name>
<evidence type="ECO:0000313" key="7">
    <source>
        <dbReference type="RefSeq" id="XP_028142028.1"/>
    </source>
</evidence>
<reference evidence="5" key="2">
    <citation type="submission" date="2025-05" db="UniProtKB">
        <authorList>
            <consortium name="EnsemblMetazoa"/>
        </authorList>
    </citation>
    <scope>IDENTIFICATION</scope>
</reference>
<dbReference type="CDD" id="cd05380">
    <property type="entry name" value="CAP_euk"/>
    <property type="match status" value="1"/>
</dbReference>
<keyword evidence="3" id="KW-0732">Signal</keyword>
<evidence type="ECO:0000313" key="6">
    <source>
        <dbReference type="Proteomes" id="UP001652700"/>
    </source>
</evidence>
<dbReference type="InterPro" id="IPR035940">
    <property type="entry name" value="CAP_sf"/>
</dbReference>
<evidence type="ECO:0000259" key="4">
    <source>
        <dbReference type="SMART" id="SM00198"/>
    </source>
</evidence>
<feature type="chain" id="PRO_5027819652" evidence="3">
    <location>
        <begin position="22"/>
        <end position="279"/>
    </location>
</feature>
<feature type="domain" description="SCP" evidence="4">
    <location>
        <begin position="68"/>
        <end position="220"/>
    </location>
</feature>
<dbReference type="PRINTS" id="PR00837">
    <property type="entry name" value="V5TPXLIKE"/>
</dbReference>
<reference evidence="7" key="1">
    <citation type="submission" date="2025-04" db="UniProtKB">
        <authorList>
            <consortium name="RefSeq"/>
        </authorList>
    </citation>
    <scope>IDENTIFICATION</scope>
    <source>
        <tissue evidence="7">Whole insect</tissue>
    </source>
</reference>
<protein>
    <submittedName>
        <fullName evidence="7">Venom allergen 5.01-like</fullName>
    </submittedName>
</protein>
<dbReference type="InterPro" id="IPR001283">
    <property type="entry name" value="CRISP-related"/>
</dbReference>